<proteinExistence type="predicted"/>
<reference evidence="1 2" key="1">
    <citation type="submission" date="2024-02" db="EMBL/GenBank/DDBJ databases">
        <title>The whole genome sequence of five bacterial samples isolated from Abu Dhabi Sabkha-shore region.</title>
        <authorList>
            <person name="Sudalaimuthuasari N."/>
            <person name="Sarfraz B."/>
            <person name="Tuyisabe J.D."/>
            <person name="Mugisha Ntwali L.D.M."/>
            <person name="Ali A.I.A.A."/>
            <person name="Almansoori S.Z.A."/>
            <person name="Alajami H.S.A."/>
            <person name="Almeqbaali A.A.S."/>
            <person name="Kundu B."/>
            <person name="Saeed E.E."/>
            <person name="Sukumarinath V."/>
            <person name="Mishra A.K."/>
            <person name="Hazzouri K.M."/>
            <person name="Almaskari R."/>
            <person name="Sharma A.K."/>
            <person name="Amiri K.M.A."/>
        </authorList>
    </citation>
    <scope>NUCLEOTIDE SEQUENCE [LARGE SCALE GENOMIC DNA]</scope>
    <source>
        <strain evidence="2">kcgeb_sd</strain>
    </source>
</reference>
<dbReference type="PIRSF" id="PIRSF007028">
    <property type="entry name" value="UCP007028"/>
    <property type="match status" value="1"/>
</dbReference>
<name>A0ABZ2D8S6_9SPHN</name>
<organism evidence="1 2">
    <name type="scientific">Pelagerythrobacter marensis</name>
    <dbReference type="NCBI Taxonomy" id="543877"/>
    <lineage>
        <taxon>Bacteria</taxon>
        <taxon>Pseudomonadati</taxon>
        <taxon>Pseudomonadota</taxon>
        <taxon>Alphaproteobacteria</taxon>
        <taxon>Sphingomonadales</taxon>
        <taxon>Erythrobacteraceae</taxon>
        <taxon>Pelagerythrobacter</taxon>
    </lineage>
</organism>
<gene>
    <name evidence="1" type="ORF">V5F89_13490</name>
</gene>
<evidence type="ECO:0000313" key="1">
    <source>
        <dbReference type="EMBL" id="WWA48702.1"/>
    </source>
</evidence>
<dbReference type="InterPro" id="IPR009874">
    <property type="entry name" value="DUF1428"/>
</dbReference>
<dbReference type="SUPFAM" id="SSF54909">
    <property type="entry name" value="Dimeric alpha+beta barrel"/>
    <property type="match status" value="1"/>
</dbReference>
<protein>
    <submittedName>
        <fullName evidence="1">DUF1428 domain-containing protein</fullName>
    </submittedName>
</protein>
<dbReference type="Gene3D" id="3.30.70.100">
    <property type="match status" value="1"/>
</dbReference>
<accession>A0ABZ2D8S6</accession>
<sequence>MIFAGFDTIVDEGDRGTPGYVDGIVLPVHPDKKDAYREMAQTMAHKFVEAGAVRVMEAWGDDVPAGETTDFRRAAKAQDGETVVFSYIGWPDKPTRDKAWEKIMEDPEMHPDGDMPFDGKRMFWGGFRPILDL</sequence>
<dbReference type="EMBL" id="CP144918">
    <property type="protein sequence ID" value="WWA48702.1"/>
    <property type="molecule type" value="Genomic_DNA"/>
</dbReference>
<keyword evidence="2" id="KW-1185">Reference proteome</keyword>
<dbReference type="Pfam" id="PF07237">
    <property type="entry name" value="DUF1428"/>
    <property type="match status" value="1"/>
</dbReference>
<dbReference type="InterPro" id="IPR011008">
    <property type="entry name" value="Dimeric_a/b-barrel"/>
</dbReference>
<dbReference type="Proteomes" id="UP001335183">
    <property type="component" value="Chromosome"/>
</dbReference>
<evidence type="ECO:0000313" key="2">
    <source>
        <dbReference type="Proteomes" id="UP001335183"/>
    </source>
</evidence>